<evidence type="ECO:0000256" key="7">
    <source>
        <dbReference type="PROSITE-ProRule" id="PRU01050"/>
    </source>
</evidence>
<dbReference type="PRINTS" id="PR00326">
    <property type="entry name" value="GTP1OBG"/>
</dbReference>
<dbReference type="InterPro" id="IPR006073">
    <property type="entry name" value="GTP-bd"/>
</dbReference>
<proteinExistence type="inferred from homology"/>
<dbReference type="Gene3D" id="3.30.300.20">
    <property type="match status" value="1"/>
</dbReference>
<evidence type="ECO:0000259" key="10">
    <source>
        <dbReference type="PROSITE" id="PS51713"/>
    </source>
</evidence>
<dbReference type="SMART" id="SM00382">
    <property type="entry name" value="AAA"/>
    <property type="match status" value="1"/>
</dbReference>
<evidence type="ECO:0000313" key="11">
    <source>
        <dbReference type="EMBL" id="NDY94472.1"/>
    </source>
</evidence>
<dbReference type="EMBL" id="JAAGSC010000031">
    <property type="protein sequence ID" value="NDY94472.1"/>
    <property type="molecule type" value="Genomic_DNA"/>
</dbReference>
<dbReference type="GO" id="GO:0005525">
    <property type="term" value="F:GTP binding"/>
    <property type="evidence" value="ECO:0007669"/>
    <property type="project" value="UniProtKB-UniRule"/>
</dbReference>
<name>A0A845UW45_9GAMM</name>
<dbReference type="Pfam" id="PF07650">
    <property type="entry name" value="KH_2"/>
    <property type="match status" value="1"/>
</dbReference>
<comment type="caution">
    <text evidence="11">The sequence shown here is derived from an EMBL/GenBank/DDBJ whole genome shotgun (WGS) entry which is preliminary data.</text>
</comment>
<evidence type="ECO:0000256" key="1">
    <source>
        <dbReference type="ARBA" id="ARBA00007921"/>
    </source>
</evidence>
<evidence type="ECO:0000256" key="3">
    <source>
        <dbReference type="ARBA" id="ARBA00022741"/>
    </source>
</evidence>
<feature type="binding site" evidence="6">
    <location>
        <begin position="122"/>
        <end position="125"/>
    </location>
    <ligand>
        <name>GTP</name>
        <dbReference type="ChEBI" id="CHEBI:37565"/>
    </ligand>
</feature>
<evidence type="ECO:0000256" key="5">
    <source>
        <dbReference type="ARBA" id="ARBA00023134"/>
    </source>
</evidence>
<dbReference type="RefSeq" id="WP_164209693.1">
    <property type="nucleotide sequence ID" value="NZ_JAAGSC010000031.1"/>
</dbReference>
<dbReference type="PROSITE" id="PS50823">
    <property type="entry name" value="KH_TYPE_2"/>
    <property type="match status" value="1"/>
</dbReference>
<evidence type="ECO:0000259" key="9">
    <source>
        <dbReference type="PROSITE" id="PS50823"/>
    </source>
</evidence>
<feature type="binding site" evidence="6">
    <location>
        <begin position="13"/>
        <end position="20"/>
    </location>
    <ligand>
        <name>GTP</name>
        <dbReference type="ChEBI" id="CHEBI:37565"/>
    </ligand>
</feature>
<reference evidence="11 12" key="1">
    <citation type="submission" date="2020-02" db="EMBL/GenBank/DDBJ databases">
        <authorList>
            <person name="Zhang X.-Y."/>
        </authorList>
    </citation>
    <scope>NUCLEOTIDE SEQUENCE [LARGE SCALE GENOMIC DNA]</scope>
    <source>
        <strain evidence="11 12">C33</strain>
    </source>
</reference>
<evidence type="ECO:0000313" key="12">
    <source>
        <dbReference type="Proteomes" id="UP000484885"/>
    </source>
</evidence>
<dbReference type="GO" id="GO:0005886">
    <property type="term" value="C:plasma membrane"/>
    <property type="evidence" value="ECO:0007669"/>
    <property type="project" value="UniProtKB-SubCell"/>
</dbReference>
<dbReference type="GO" id="GO:0043024">
    <property type="term" value="F:ribosomal small subunit binding"/>
    <property type="evidence" value="ECO:0007669"/>
    <property type="project" value="TreeGrafter"/>
</dbReference>
<dbReference type="InterPro" id="IPR004044">
    <property type="entry name" value="KH_dom_type_2"/>
</dbReference>
<dbReference type="HAMAP" id="MF_00367">
    <property type="entry name" value="GTPase_Era"/>
    <property type="match status" value="1"/>
</dbReference>
<keyword evidence="6" id="KW-0963">Cytoplasm</keyword>
<feature type="binding site" evidence="6">
    <location>
        <begin position="60"/>
        <end position="64"/>
    </location>
    <ligand>
        <name>GTP</name>
        <dbReference type="ChEBI" id="CHEBI:37565"/>
    </ligand>
</feature>
<feature type="region of interest" description="G5" evidence="7">
    <location>
        <begin position="152"/>
        <end position="154"/>
    </location>
</feature>
<accession>A0A845UW45</accession>
<feature type="region of interest" description="G4" evidence="7">
    <location>
        <begin position="122"/>
        <end position="125"/>
    </location>
</feature>
<keyword evidence="4 6" id="KW-0694">RNA-binding</keyword>
<feature type="region of interest" description="G1" evidence="7">
    <location>
        <begin position="13"/>
        <end position="20"/>
    </location>
</feature>
<dbReference type="Pfam" id="PF01926">
    <property type="entry name" value="MMR_HSR1"/>
    <property type="match status" value="1"/>
</dbReference>
<sequence length="296" mass="32984">MTERRCGHVALVGRPNVGKSTLLNALVGEHLAIVTHKPQTTRHRLVGVLTEARGQIALVDTPGLHQRRPHGLNRRLNRTAVAALDSVDVVVMVIDAAHWTAEDDLVADRVARFPGPRVLVINKIDLLDDRSSLLEMTARLSSRLTPTAVLYTTASKGDGLGDLVDELFACLPPGEPFYPADEFTDRPARFLAAELVREQLMLQLHQEIPYGLTVQVERYEQQARRLWISALIVVAEDRHKGMVIGRQGQVLKRVGSRARREMAELLGQPVHLELHVRTRAGWVDDERALDELGFAD</sequence>
<dbReference type="CDD" id="cd22534">
    <property type="entry name" value="KH-II_Era"/>
    <property type="match status" value="1"/>
</dbReference>
<dbReference type="GO" id="GO:0000028">
    <property type="term" value="P:ribosomal small subunit assembly"/>
    <property type="evidence" value="ECO:0007669"/>
    <property type="project" value="TreeGrafter"/>
</dbReference>
<keyword evidence="6" id="KW-0690">Ribosome biogenesis</keyword>
<dbReference type="InterPro" id="IPR005225">
    <property type="entry name" value="Small_GTP-bd"/>
</dbReference>
<evidence type="ECO:0000256" key="6">
    <source>
        <dbReference type="HAMAP-Rule" id="MF_00367"/>
    </source>
</evidence>
<feature type="region of interest" description="G2" evidence="7">
    <location>
        <begin position="39"/>
        <end position="43"/>
    </location>
</feature>
<comment type="subcellular location">
    <subcellularLocation>
        <location evidence="6">Cytoplasm</location>
    </subcellularLocation>
    <subcellularLocation>
        <location evidence="6">Cell membrane</location>
        <topology evidence="6">Peripheral membrane protein</topology>
    </subcellularLocation>
</comment>
<dbReference type="InterPro" id="IPR030388">
    <property type="entry name" value="G_ERA_dom"/>
</dbReference>
<keyword evidence="5 6" id="KW-0342">GTP-binding</keyword>
<dbReference type="InterPro" id="IPR027417">
    <property type="entry name" value="P-loop_NTPase"/>
</dbReference>
<dbReference type="GO" id="GO:0070181">
    <property type="term" value="F:small ribosomal subunit rRNA binding"/>
    <property type="evidence" value="ECO:0007669"/>
    <property type="project" value="UniProtKB-UniRule"/>
</dbReference>
<dbReference type="NCBIfam" id="TIGR00231">
    <property type="entry name" value="small_GTP"/>
    <property type="match status" value="1"/>
</dbReference>
<comment type="subunit">
    <text evidence="6">Monomer.</text>
</comment>
<feature type="region of interest" description="G3" evidence="7">
    <location>
        <begin position="60"/>
        <end position="63"/>
    </location>
</feature>
<gene>
    <name evidence="6" type="primary">era</name>
    <name evidence="11" type="ORF">G3I74_01840</name>
</gene>
<protein>
    <recommendedName>
        <fullName evidence="2 6">GTPase Era</fullName>
    </recommendedName>
</protein>
<dbReference type="Gene3D" id="3.40.50.300">
    <property type="entry name" value="P-loop containing nucleotide triphosphate hydrolases"/>
    <property type="match status" value="1"/>
</dbReference>
<dbReference type="GO" id="GO:0003924">
    <property type="term" value="F:GTPase activity"/>
    <property type="evidence" value="ECO:0007669"/>
    <property type="project" value="UniProtKB-UniRule"/>
</dbReference>
<dbReference type="InterPro" id="IPR009019">
    <property type="entry name" value="KH_sf_prok-type"/>
</dbReference>
<dbReference type="InterPro" id="IPR005662">
    <property type="entry name" value="GTPase_Era-like"/>
</dbReference>
<evidence type="ECO:0000256" key="4">
    <source>
        <dbReference type="ARBA" id="ARBA00022884"/>
    </source>
</evidence>
<keyword evidence="6" id="KW-1003">Cell membrane</keyword>
<keyword evidence="6" id="KW-0699">rRNA-binding</keyword>
<dbReference type="PROSITE" id="PS51713">
    <property type="entry name" value="G_ERA"/>
    <property type="match status" value="1"/>
</dbReference>
<evidence type="ECO:0000256" key="8">
    <source>
        <dbReference type="RuleBase" id="RU003761"/>
    </source>
</evidence>
<dbReference type="InterPro" id="IPR003593">
    <property type="entry name" value="AAA+_ATPase"/>
</dbReference>
<keyword evidence="12" id="KW-1185">Reference proteome</keyword>
<keyword evidence="6" id="KW-0472">Membrane</keyword>
<dbReference type="SUPFAM" id="SSF54814">
    <property type="entry name" value="Prokaryotic type KH domain (KH-domain type II)"/>
    <property type="match status" value="1"/>
</dbReference>
<dbReference type="PANTHER" id="PTHR42698">
    <property type="entry name" value="GTPASE ERA"/>
    <property type="match status" value="1"/>
</dbReference>
<keyword evidence="3 6" id="KW-0547">Nucleotide-binding</keyword>
<dbReference type="PANTHER" id="PTHR42698:SF1">
    <property type="entry name" value="GTPASE ERA, MITOCHONDRIAL"/>
    <property type="match status" value="1"/>
</dbReference>
<feature type="domain" description="KH type-2" evidence="9">
    <location>
        <begin position="196"/>
        <end position="280"/>
    </location>
</feature>
<dbReference type="InterPro" id="IPR015946">
    <property type="entry name" value="KH_dom-like_a/b"/>
</dbReference>
<organism evidence="11 12">
    <name type="scientific">Wenzhouxiangella limi</name>
    <dbReference type="NCBI Taxonomy" id="2707351"/>
    <lineage>
        <taxon>Bacteria</taxon>
        <taxon>Pseudomonadati</taxon>
        <taxon>Pseudomonadota</taxon>
        <taxon>Gammaproteobacteria</taxon>
        <taxon>Chromatiales</taxon>
        <taxon>Wenzhouxiangellaceae</taxon>
        <taxon>Wenzhouxiangella</taxon>
    </lineage>
</organism>
<dbReference type="CDD" id="cd04163">
    <property type="entry name" value="Era"/>
    <property type="match status" value="1"/>
</dbReference>
<feature type="domain" description="Era-type G" evidence="10">
    <location>
        <begin position="5"/>
        <end position="173"/>
    </location>
</feature>
<dbReference type="NCBIfam" id="TIGR00436">
    <property type="entry name" value="era"/>
    <property type="match status" value="1"/>
</dbReference>
<comment type="function">
    <text evidence="6">An essential GTPase that binds both GDP and GTP, with rapid nucleotide exchange. Plays a role in 16S rRNA processing and 30S ribosomal subunit biogenesis and possibly also in cell cycle regulation and energy metabolism.</text>
</comment>
<dbReference type="AlphaFoldDB" id="A0A845UW45"/>
<evidence type="ECO:0000256" key="2">
    <source>
        <dbReference type="ARBA" id="ARBA00020484"/>
    </source>
</evidence>
<comment type="similarity">
    <text evidence="1 6 7 8">Belongs to the TRAFAC class TrmE-Era-EngA-EngB-Septin-like GTPase superfamily. Era GTPase family.</text>
</comment>
<dbReference type="GO" id="GO:0005829">
    <property type="term" value="C:cytosol"/>
    <property type="evidence" value="ECO:0007669"/>
    <property type="project" value="TreeGrafter"/>
</dbReference>
<dbReference type="SUPFAM" id="SSF52540">
    <property type="entry name" value="P-loop containing nucleoside triphosphate hydrolases"/>
    <property type="match status" value="1"/>
</dbReference>
<dbReference type="NCBIfam" id="NF000908">
    <property type="entry name" value="PRK00089.1"/>
    <property type="match status" value="1"/>
</dbReference>
<dbReference type="Proteomes" id="UP000484885">
    <property type="component" value="Unassembled WGS sequence"/>
</dbReference>